<comment type="caution">
    <text evidence="6">The sequence shown here is derived from an EMBL/GenBank/DDBJ whole genome shotgun (WGS) entry which is preliminary data.</text>
</comment>
<name>A0ABP6W9W2_9GAMM</name>
<dbReference type="Pfam" id="PF03466">
    <property type="entry name" value="LysR_substrate"/>
    <property type="match status" value="1"/>
</dbReference>
<dbReference type="PROSITE" id="PS50931">
    <property type="entry name" value="HTH_LYSR"/>
    <property type="match status" value="1"/>
</dbReference>
<dbReference type="Proteomes" id="UP001500795">
    <property type="component" value="Unassembled WGS sequence"/>
</dbReference>
<dbReference type="PRINTS" id="PR00039">
    <property type="entry name" value="HTHLYSR"/>
</dbReference>
<evidence type="ECO:0000313" key="6">
    <source>
        <dbReference type="EMBL" id="GAA3548865.1"/>
    </source>
</evidence>
<evidence type="ECO:0000256" key="4">
    <source>
        <dbReference type="ARBA" id="ARBA00023163"/>
    </source>
</evidence>
<dbReference type="Gene3D" id="3.40.190.10">
    <property type="entry name" value="Periplasmic binding protein-like II"/>
    <property type="match status" value="2"/>
</dbReference>
<evidence type="ECO:0000256" key="3">
    <source>
        <dbReference type="ARBA" id="ARBA00023125"/>
    </source>
</evidence>
<gene>
    <name evidence="6" type="ORF">GCM10022394_31250</name>
</gene>
<keyword evidence="4" id="KW-0804">Transcription</keyword>
<dbReference type="PANTHER" id="PTHR30126:SF2">
    <property type="entry name" value="HTH-TYPE TRANSCRIPTIONAL REGULATOR YJIE"/>
    <property type="match status" value="1"/>
</dbReference>
<evidence type="ECO:0000259" key="5">
    <source>
        <dbReference type="PROSITE" id="PS50931"/>
    </source>
</evidence>
<dbReference type="InterPro" id="IPR036390">
    <property type="entry name" value="WH_DNA-bd_sf"/>
</dbReference>
<keyword evidence="3" id="KW-0238">DNA-binding</keyword>
<accession>A0ABP6W9W2</accession>
<dbReference type="RefSeq" id="WP_344959749.1">
    <property type="nucleotide sequence ID" value="NZ_BAABCX010000006.1"/>
</dbReference>
<dbReference type="InterPro" id="IPR036388">
    <property type="entry name" value="WH-like_DNA-bd_sf"/>
</dbReference>
<evidence type="ECO:0000313" key="7">
    <source>
        <dbReference type="Proteomes" id="UP001500795"/>
    </source>
</evidence>
<evidence type="ECO:0000256" key="2">
    <source>
        <dbReference type="ARBA" id="ARBA00023015"/>
    </source>
</evidence>
<evidence type="ECO:0000256" key="1">
    <source>
        <dbReference type="ARBA" id="ARBA00009437"/>
    </source>
</evidence>
<comment type="similarity">
    <text evidence="1">Belongs to the LysR transcriptional regulatory family.</text>
</comment>
<dbReference type="SUPFAM" id="SSF53850">
    <property type="entry name" value="Periplasmic binding protein-like II"/>
    <property type="match status" value="1"/>
</dbReference>
<dbReference type="SUPFAM" id="SSF46785">
    <property type="entry name" value="Winged helix' DNA-binding domain"/>
    <property type="match status" value="1"/>
</dbReference>
<keyword evidence="2" id="KW-0805">Transcription regulation</keyword>
<dbReference type="Gene3D" id="1.10.10.10">
    <property type="entry name" value="Winged helix-like DNA-binding domain superfamily/Winged helix DNA-binding domain"/>
    <property type="match status" value="1"/>
</dbReference>
<organism evidence="6 7">
    <name type="scientific">Zobellella aerophila</name>
    <dbReference type="NCBI Taxonomy" id="870480"/>
    <lineage>
        <taxon>Bacteria</taxon>
        <taxon>Pseudomonadati</taxon>
        <taxon>Pseudomonadota</taxon>
        <taxon>Gammaproteobacteria</taxon>
        <taxon>Aeromonadales</taxon>
        <taxon>Aeromonadaceae</taxon>
        <taxon>Zobellella</taxon>
    </lineage>
</organism>
<feature type="domain" description="HTH lysR-type" evidence="5">
    <location>
        <begin position="1"/>
        <end position="58"/>
    </location>
</feature>
<dbReference type="InterPro" id="IPR000847">
    <property type="entry name" value="LysR_HTH_N"/>
</dbReference>
<dbReference type="CDD" id="cd05466">
    <property type="entry name" value="PBP2_LTTR_substrate"/>
    <property type="match status" value="1"/>
</dbReference>
<protein>
    <submittedName>
        <fullName evidence="6">LysR substrate-binding domain-containing protein</fullName>
    </submittedName>
</protein>
<dbReference type="Pfam" id="PF00126">
    <property type="entry name" value="HTH_1"/>
    <property type="match status" value="1"/>
</dbReference>
<proteinExistence type="inferred from homology"/>
<dbReference type="PANTHER" id="PTHR30126">
    <property type="entry name" value="HTH-TYPE TRANSCRIPTIONAL REGULATOR"/>
    <property type="match status" value="1"/>
</dbReference>
<sequence length="303" mass="34000">METKWLHDFVVLVEQGNFSKAADARNVTQPAFSRRIRSLENWLGVPLVNRHRYPMSLTKAGETFFEQAKTLLGQIYGIKEQLRQTSAEYQSLRFIAQPSLAVSFFPAWLHGLRPRIGDCMVRLNTSHYHDAVEQFLAGSVDFLLCFCGSGADSPLERQEIERVHVGQDRLVPVSIPDLEGRPRHAPHQDRPLKLLAYPKDAYLGELIQRECLAKLGDHKYQPVCENALGEGLKAQALQGDGAAWLPAGLVQREIAQGQLVILPTLPAPVLNIELCRMLPPRSEEAEQFWHYVLEQAHEAGAPG</sequence>
<dbReference type="EMBL" id="BAABCX010000006">
    <property type="protein sequence ID" value="GAA3548865.1"/>
    <property type="molecule type" value="Genomic_DNA"/>
</dbReference>
<reference evidence="7" key="1">
    <citation type="journal article" date="2019" name="Int. J. Syst. Evol. Microbiol.">
        <title>The Global Catalogue of Microorganisms (GCM) 10K type strain sequencing project: providing services to taxonomists for standard genome sequencing and annotation.</title>
        <authorList>
            <consortium name="The Broad Institute Genomics Platform"/>
            <consortium name="The Broad Institute Genome Sequencing Center for Infectious Disease"/>
            <person name="Wu L."/>
            <person name="Ma J."/>
        </authorList>
    </citation>
    <scope>NUCLEOTIDE SEQUENCE [LARGE SCALE GENOMIC DNA]</scope>
    <source>
        <strain evidence="7">JCM 17110</strain>
    </source>
</reference>
<dbReference type="InterPro" id="IPR005119">
    <property type="entry name" value="LysR_subst-bd"/>
</dbReference>
<keyword evidence="7" id="KW-1185">Reference proteome</keyword>